<keyword evidence="2" id="KW-1185">Reference proteome</keyword>
<sequence>MIDLITPWKSLTSAFEDDISANVASMLKRTKQPYTLVTLQLMPHLRHQLEQINQLEMPWWNVYDAIADIPIQDGIPLAVENLDWPENAEFVPGTGAVLVYVQGVRYAKCTYTPDDYLDQVTRYDSQGQPIQIDQFDDRGFLSWRRDLQATGEVQTLFNAFGDVVLTKTDADGITVAPGQQRRFRHAHYDAFQPLLDEFTAKRAHQQAETFTILVYRAGFNYPSTQVLALTPYDILVGSGESRVTYTDDVLHRMTSVAHAVIATDMGASRAVQRALADWALLLEKPLRLLSPYSSRLALGHSNELSQLVIYWRATDLVDAAQEVVTRQILTEMLSNDAVVLLASTDDNGTTINAVVQQFVDDTFNVAEDHAAIETVLGYLDAKDQQTLTREQADELDELKKTENWDQVTTAAKFLRRIHLRGIDDHKTMWAALDEARLLLDLSPQIDPFIQLAAISTGVPQLVRAKTEYVTTGKNGLVIHDLNEVGWGLAYFLDGLRRWNESLVYSVAKMERFSDERLIERWQEVMTDADN</sequence>
<comment type="caution">
    <text evidence="1">The sequence shown here is derived from an EMBL/GenBank/DDBJ whole genome shotgun (WGS) entry which is preliminary data.</text>
</comment>
<name>A0A0R2FEB6_9LACO</name>
<dbReference type="EMBL" id="AYZM01000061">
    <property type="protein sequence ID" value="KRN25707.1"/>
    <property type="molecule type" value="Genomic_DNA"/>
</dbReference>
<dbReference type="Proteomes" id="UP000051442">
    <property type="component" value="Unassembled WGS sequence"/>
</dbReference>
<evidence type="ECO:0008006" key="3">
    <source>
        <dbReference type="Google" id="ProtNLM"/>
    </source>
</evidence>
<gene>
    <name evidence="1" type="ORF">FD14_GL000111</name>
</gene>
<dbReference type="Pfam" id="PF16993">
    <property type="entry name" value="Asp1"/>
    <property type="match status" value="1"/>
</dbReference>
<dbReference type="InterPro" id="IPR022372">
    <property type="entry name" value="Accessory_SS_Asp1"/>
</dbReference>
<evidence type="ECO:0000313" key="1">
    <source>
        <dbReference type="EMBL" id="KRN25707.1"/>
    </source>
</evidence>
<dbReference type="RefSeq" id="WP_054736896.1">
    <property type="nucleotide sequence ID" value="NZ_AYZM01000061.1"/>
</dbReference>
<protein>
    <recommendedName>
        <fullName evidence="3">Accessory Sec system protein Asp1</fullName>
    </recommendedName>
</protein>
<dbReference type="PATRIC" id="fig|1423804.4.peg.124"/>
<dbReference type="OrthoDB" id="9767875at2"/>
<dbReference type="GO" id="GO:0015031">
    <property type="term" value="P:protein transport"/>
    <property type="evidence" value="ECO:0007669"/>
    <property type="project" value="InterPro"/>
</dbReference>
<reference evidence="1 2" key="1">
    <citation type="journal article" date="2015" name="Genome Announc.">
        <title>Expanding the biotechnology potential of lactobacilli through comparative genomics of 213 strains and associated genera.</title>
        <authorList>
            <person name="Sun Z."/>
            <person name="Harris H.M."/>
            <person name="McCann A."/>
            <person name="Guo C."/>
            <person name="Argimon S."/>
            <person name="Zhang W."/>
            <person name="Yang X."/>
            <person name="Jeffery I.B."/>
            <person name="Cooney J.C."/>
            <person name="Kagawa T.F."/>
            <person name="Liu W."/>
            <person name="Song Y."/>
            <person name="Salvetti E."/>
            <person name="Wrobel A."/>
            <person name="Rasinkangas P."/>
            <person name="Parkhill J."/>
            <person name="Rea M.C."/>
            <person name="O'Sullivan O."/>
            <person name="Ritari J."/>
            <person name="Douillard F.P."/>
            <person name="Paul Ross R."/>
            <person name="Yang R."/>
            <person name="Briner A.E."/>
            <person name="Felis G.E."/>
            <person name="de Vos W.M."/>
            <person name="Barrangou R."/>
            <person name="Klaenhammer T.R."/>
            <person name="Caufield P.W."/>
            <person name="Cui Y."/>
            <person name="Zhang H."/>
            <person name="O'Toole P.W."/>
        </authorList>
    </citation>
    <scope>NUCLEOTIDE SEQUENCE [LARGE SCALE GENOMIC DNA]</scope>
    <source>
        <strain evidence="1 2">DSM 23365</strain>
    </source>
</reference>
<dbReference type="NCBIfam" id="TIGR03713">
    <property type="entry name" value="acc_sec_asp1"/>
    <property type="match status" value="1"/>
</dbReference>
<proteinExistence type="predicted"/>
<organism evidence="1 2">
    <name type="scientific">Secundilactobacillus similis DSM 23365 = JCM 2765</name>
    <dbReference type="NCBI Taxonomy" id="1423804"/>
    <lineage>
        <taxon>Bacteria</taxon>
        <taxon>Bacillati</taxon>
        <taxon>Bacillota</taxon>
        <taxon>Bacilli</taxon>
        <taxon>Lactobacillales</taxon>
        <taxon>Lactobacillaceae</taxon>
        <taxon>Secundilactobacillus</taxon>
    </lineage>
</organism>
<dbReference type="STRING" id="1423804.FD14_GL000111"/>
<evidence type="ECO:0000313" key="2">
    <source>
        <dbReference type="Proteomes" id="UP000051442"/>
    </source>
</evidence>
<dbReference type="AlphaFoldDB" id="A0A0R2FEB6"/>
<accession>A0A0R2FEB6</accession>